<accession>A0AAQ3P6X0</accession>
<name>A0AAQ3P6X0_VIGMU</name>
<dbReference type="AlphaFoldDB" id="A0AAQ3P6X0"/>
<dbReference type="EMBL" id="CP144700">
    <property type="protein sequence ID" value="WVZ21802.1"/>
    <property type="molecule type" value="Genomic_DNA"/>
</dbReference>
<evidence type="ECO:0000313" key="2">
    <source>
        <dbReference type="Proteomes" id="UP001374535"/>
    </source>
</evidence>
<gene>
    <name evidence="1" type="ORF">V8G54_000346</name>
</gene>
<sequence length="147" mass="16867">MSVSWTCFQRYSLQAQHGYCPELNFHPTNVQFQLFSGRVLLHYESCVQEFFLLLLCPRLVGFQFPSSLNSQEGMIFYQSSFAVPLLRRALHPASLPGLVSPSFEPCFQVHVTLSPLHNLPFEARHGKPVSSQLGPMYHRRKLTHAYI</sequence>
<dbReference type="Proteomes" id="UP001374535">
    <property type="component" value="Chromosome 1"/>
</dbReference>
<proteinExistence type="predicted"/>
<reference evidence="1 2" key="1">
    <citation type="journal article" date="2023" name="Life. Sci Alliance">
        <title>Evolutionary insights into 3D genome organization and epigenetic landscape of Vigna mungo.</title>
        <authorList>
            <person name="Junaid A."/>
            <person name="Singh B."/>
            <person name="Bhatia S."/>
        </authorList>
    </citation>
    <scope>NUCLEOTIDE SEQUENCE [LARGE SCALE GENOMIC DNA]</scope>
    <source>
        <strain evidence="1">Urdbean</strain>
    </source>
</reference>
<evidence type="ECO:0000313" key="1">
    <source>
        <dbReference type="EMBL" id="WVZ21802.1"/>
    </source>
</evidence>
<keyword evidence="2" id="KW-1185">Reference proteome</keyword>
<organism evidence="1 2">
    <name type="scientific">Vigna mungo</name>
    <name type="common">Black gram</name>
    <name type="synonym">Phaseolus mungo</name>
    <dbReference type="NCBI Taxonomy" id="3915"/>
    <lineage>
        <taxon>Eukaryota</taxon>
        <taxon>Viridiplantae</taxon>
        <taxon>Streptophyta</taxon>
        <taxon>Embryophyta</taxon>
        <taxon>Tracheophyta</taxon>
        <taxon>Spermatophyta</taxon>
        <taxon>Magnoliopsida</taxon>
        <taxon>eudicotyledons</taxon>
        <taxon>Gunneridae</taxon>
        <taxon>Pentapetalae</taxon>
        <taxon>rosids</taxon>
        <taxon>fabids</taxon>
        <taxon>Fabales</taxon>
        <taxon>Fabaceae</taxon>
        <taxon>Papilionoideae</taxon>
        <taxon>50 kb inversion clade</taxon>
        <taxon>NPAAA clade</taxon>
        <taxon>indigoferoid/millettioid clade</taxon>
        <taxon>Phaseoleae</taxon>
        <taxon>Vigna</taxon>
    </lineage>
</organism>
<protein>
    <submittedName>
        <fullName evidence="1">Uncharacterized protein</fullName>
    </submittedName>
</protein>